<proteinExistence type="predicted"/>
<feature type="domain" description="CCHC-type" evidence="2">
    <location>
        <begin position="146"/>
        <end position="162"/>
    </location>
</feature>
<gene>
    <name evidence="3" type="ORF">Cfor_03262</name>
</gene>
<protein>
    <recommendedName>
        <fullName evidence="2">CCHC-type domain-containing protein</fullName>
    </recommendedName>
</protein>
<keyword evidence="1" id="KW-0862">Zinc</keyword>
<evidence type="ECO:0000313" key="3">
    <source>
        <dbReference type="EMBL" id="GFG31257.1"/>
    </source>
</evidence>
<dbReference type="InParanoid" id="A0A6L2PMI3"/>
<dbReference type="EMBL" id="BLKM01004391">
    <property type="protein sequence ID" value="GFG31257.1"/>
    <property type="molecule type" value="Genomic_DNA"/>
</dbReference>
<dbReference type="PROSITE" id="PS50158">
    <property type="entry name" value="ZF_CCHC"/>
    <property type="match status" value="1"/>
</dbReference>
<accession>A0A6L2PMI3</accession>
<sequence>MKTKIIRDDRSELTVTDLIHTWYLVKGILEENYAIWHSDYCACKMFSDRQGKGESVASWQHRIDEKRTDLGAAARCVCKPKEVQGGGGLTGKVHFIQGLYNEQVQTIVESRGESILLPQATEISLERKAPSCWCRNKPEATGPLVRCHKCKKLGHVANTCKSNDKFPHNHAREVIKCSREVRSCTEEGTSSTPEVDHLTKNCRQGSICRKVAKSTTQRVTVQPKIKVGQTRETKIGSL</sequence>
<comment type="caution">
    <text evidence="3">The sequence shown here is derived from an EMBL/GenBank/DDBJ whole genome shotgun (WGS) entry which is preliminary data.</text>
</comment>
<dbReference type="OrthoDB" id="8193998at2759"/>
<dbReference type="Proteomes" id="UP000502823">
    <property type="component" value="Unassembled WGS sequence"/>
</dbReference>
<evidence type="ECO:0000256" key="1">
    <source>
        <dbReference type="PROSITE-ProRule" id="PRU00047"/>
    </source>
</evidence>
<evidence type="ECO:0000313" key="4">
    <source>
        <dbReference type="Proteomes" id="UP000502823"/>
    </source>
</evidence>
<reference evidence="4" key="1">
    <citation type="submission" date="2020-01" db="EMBL/GenBank/DDBJ databases">
        <title>Draft genome sequence of the Termite Coptotermes fromosanus.</title>
        <authorList>
            <person name="Itakura S."/>
            <person name="Yosikawa Y."/>
            <person name="Umezawa K."/>
        </authorList>
    </citation>
    <scope>NUCLEOTIDE SEQUENCE [LARGE SCALE GENOMIC DNA]</scope>
</reference>
<keyword evidence="1" id="KW-0479">Metal-binding</keyword>
<keyword evidence="4" id="KW-1185">Reference proteome</keyword>
<name>A0A6L2PMI3_COPFO</name>
<dbReference type="AlphaFoldDB" id="A0A6L2PMI3"/>
<dbReference type="GO" id="GO:0008270">
    <property type="term" value="F:zinc ion binding"/>
    <property type="evidence" value="ECO:0007669"/>
    <property type="project" value="UniProtKB-KW"/>
</dbReference>
<dbReference type="GO" id="GO:0003676">
    <property type="term" value="F:nucleic acid binding"/>
    <property type="evidence" value="ECO:0007669"/>
    <property type="project" value="InterPro"/>
</dbReference>
<organism evidence="3 4">
    <name type="scientific">Coptotermes formosanus</name>
    <name type="common">Formosan subterranean termite</name>
    <dbReference type="NCBI Taxonomy" id="36987"/>
    <lineage>
        <taxon>Eukaryota</taxon>
        <taxon>Metazoa</taxon>
        <taxon>Ecdysozoa</taxon>
        <taxon>Arthropoda</taxon>
        <taxon>Hexapoda</taxon>
        <taxon>Insecta</taxon>
        <taxon>Pterygota</taxon>
        <taxon>Neoptera</taxon>
        <taxon>Polyneoptera</taxon>
        <taxon>Dictyoptera</taxon>
        <taxon>Blattodea</taxon>
        <taxon>Blattoidea</taxon>
        <taxon>Termitoidae</taxon>
        <taxon>Rhinotermitidae</taxon>
        <taxon>Coptotermes</taxon>
    </lineage>
</organism>
<keyword evidence="1" id="KW-0863">Zinc-finger</keyword>
<dbReference type="InterPro" id="IPR001878">
    <property type="entry name" value="Znf_CCHC"/>
</dbReference>
<evidence type="ECO:0000259" key="2">
    <source>
        <dbReference type="PROSITE" id="PS50158"/>
    </source>
</evidence>